<dbReference type="AlphaFoldDB" id="A0AAQ3MSN3"/>
<dbReference type="EMBL" id="CP144692">
    <property type="protein sequence ID" value="WVY96924.1"/>
    <property type="molecule type" value="Genomic_DNA"/>
</dbReference>
<keyword evidence="2" id="KW-1185">Reference proteome</keyword>
<evidence type="ECO:0000313" key="1">
    <source>
        <dbReference type="EMBL" id="WVY96924.1"/>
    </source>
</evidence>
<evidence type="ECO:0000313" key="2">
    <source>
        <dbReference type="Proteomes" id="UP001374535"/>
    </source>
</evidence>
<accession>A0AAQ3MSN3</accession>
<sequence length="118" mass="13483">MGFLTDKTNLSKATIHLLSNQKFAPSVAKMVILLMYATKIKHVYPFGHKFHNTIVQEDNILIEELTSPNSISLTLSSIKSLLTCLGNPVIELSRFKSIQYDMFQLINLRKVVLFFFFS</sequence>
<gene>
    <name evidence="1" type="ORF">V8G54_029075</name>
</gene>
<proteinExistence type="predicted"/>
<name>A0AAQ3MSN3_VIGMU</name>
<reference evidence="1 2" key="1">
    <citation type="journal article" date="2023" name="Life. Sci Alliance">
        <title>Evolutionary insights into 3D genome organization and epigenetic landscape of Vigna mungo.</title>
        <authorList>
            <person name="Junaid A."/>
            <person name="Singh B."/>
            <person name="Bhatia S."/>
        </authorList>
    </citation>
    <scope>NUCLEOTIDE SEQUENCE [LARGE SCALE GENOMIC DNA]</scope>
    <source>
        <strain evidence="1">Urdbean</strain>
    </source>
</reference>
<dbReference type="Proteomes" id="UP001374535">
    <property type="component" value="Chromosome 9"/>
</dbReference>
<organism evidence="1 2">
    <name type="scientific">Vigna mungo</name>
    <name type="common">Black gram</name>
    <name type="synonym">Phaseolus mungo</name>
    <dbReference type="NCBI Taxonomy" id="3915"/>
    <lineage>
        <taxon>Eukaryota</taxon>
        <taxon>Viridiplantae</taxon>
        <taxon>Streptophyta</taxon>
        <taxon>Embryophyta</taxon>
        <taxon>Tracheophyta</taxon>
        <taxon>Spermatophyta</taxon>
        <taxon>Magnoliopsida</taxon>
        <taxon>eudicotyledons</taxon>
        <taxon>Gunneridae</taxon>
        <taxon>Pentapetalae</taxon>
        <taxon>rosids</taxon>
        <taxon>fabids</taxon>
        <taxon>Fabales</taxon>
        <taxon>Fabaceae</taxon>
        <taxon>Papilionoideae</taxon>
        <taxon>50 kb inversion clade</taxon>
        <taxon>NPAAA clade</taxon>
        <taxon>indigoferoid/millettioid clade</taxon>
        <taxon>Phaseoleae</taxon>
        <taxon>Vigna</taxon>
    </lineage>
</organism>
<protein>
    <submittedName>
        <fullName evidence="1">Uncharacterized protein</fullName>
    </submittedName>
</protein>